<dbReference type="GO" id="GO:0006152">
    <property type="term" value="P:purine nucleoside catabolic process"/>
    <property type="evidence" value="ECO:0007669"/>
    <property type="project" value="TreeGrafter"/>
</dbReference>
<dbReference type="STRING" id="2017.SAMN05444320_101553"/>
<dbReference type="EMBL" id="FQVN01000001">
    <property type="protein sequence ID" value="SHE60604.1"/>
    <property type="molecule type" value="Genomic_DNA"/>
</dbReference>
<gene>
    <name evidence="4" type="ORF">SAMN05444320_101553</name>
</gene>
<evidence type="ECO:0000259" key="3">
    <source>
        <dbReference type="Pfam" id="PF01156"/>
    </source>
</evidence>
<protein>
    <submittedName>
        <fullName evidence="4">Purine nucleosidase</fullName>
    </submittedName>
</protein>
<feature type="domain" description="Inosine/uridine-preferring nucleoside hydrolase" evidence="3">
    <location>
        <begin position="12"/>
        <end position="313"/>
    </location>
</feature>
<dbReference type="Pfam" id="PF01156">
    <property type="entry name" value="IU_nuc_hydro"/>
    <property type="match status" value="1"/>
</dbReference>
<accession>A0A1M4UV87</accession>
<dbReference type="AlphaFoldDB" id="A0A1M4UV87"/>
<organism evidence="4 5">
    <name type="scientific">Streptoalloteichus hindustanus</name>
    <dbReference type="NCBI Taxonomy" id="2017"/>
    <lineage>
        <taxon>Bacteria</taxon>
        <taxon>Bacillati</taxon>
        <taxon>Actinomycetota</taxon>
        <taxon>Actinomycetes</taxon>
        <taxon>Pseudonocardiales</taxon>
        <taxon>Pseudonocardiaceae</taxon>
        <taxon>Streptoalloteichus</taxon>
    </lineage>
</organism>
<keyword evidence="2" id="KW-0326">Glycosidase</keyword>
<dbReference type="InterPro" id="IPR001910">
    <property type="entry name" value="Inosine/uridine_hydrolase_dom"/>
</dbReference>
<sequence>MTEGNNGGRRRIVLDTDPGIDDSIAFLYLAAQPDAEIVAVGSVHGNVSSRLTAENALRLLDLVDLPHVPVAVGAQRPLAQPLLRGGEAVHGVDGLGGVAGPPSPRQPVPESAAEQLVRLARQHPGELSVLALGPLTNVALAYLLEPELPRLLREVVCMGGAVAVPGNITPHAEANIWHDPEAAEVVLGAGFDLTLVPLDVTLRTWAGAAWWNAVAQVDHPRARFACEVTAHYIDFYKIHPSDEPGCPLHDALAAAVLLDPALVRCEEHRVTVELTGAQTRGATLADRRGFPSPEDPAARPPIRVATEVDAPEVLARIHRALGVAEARIAR</sequence>
<dbReference type="InterPro" id="IPR023186">
    <property type="entry name" value="IUNH"/>
</dbReference>
<dbReference type="GO" id="GO:0005829">
    <property type="term" value="C:cytosol"/>
    <property type="evidence" value="ECO:0007669"/>
    <property type="project" value="TreeGrafter"/>
</dbReference>
<dbReference type="InterPro" id="IPR036452">
    <property type="entry name" value="Ribo_hydro-like"/>
</dbReference>
<dbReference type="PANTHER" id="PTHR12304">
    <property type="entry name" value="INOSINE-URIDINE PREFERRING NUCLEOSIDE HYDROLASE"/>
    <property type="match status" value="1"/>
</dbReference>
<dbReference type="Proteomes" id="UP000184501">
    <property type="component" value="Unassembled WGS sequence"/>
</dbReference>
<name>A0A1M4UV87_STRHI</name>
<proteinExistence type="predicted"/>
<keyword evidence="5" id="KW-1185">Reference proteome</keyword>
<reference evidence="4 5" key="1">
    <citation type="submission" date="2016-11" db="EMBL/GenBank/DDBJ databases">
        <authorList>
            <person name="Jaros S."/>
            <person name="Januszkiewicz K."/>
            <person name="Wedrychowicz H."/>
        </authorList>
    </citation>
    <scope>NUCLEOTIDE SEQUENCE [LARGE SCALE GENOMIC DNA]</scope>
    <source>
        <strain evidence="4 5">DSM 44523</strain>
    </source>
</reference>
<evidence type="ECO:0000313" key="4">
    <source>
        <dbReference type="EMBL" id="SHE60604.1"/>
    </source>
</evidence>
<dbReference type="Gene3D" id="3.90.245.10">
    <property type="entry name" value="Ribonucleoside hydrolase-like"/>
    <property type="match status" value="1"/>
</dbReference>
<evidence type="ECO:0000313" key="5">
    <source>
        <dbReference type="Proteomes" id="UP000184501"/>
    </source>
</evidence>
<dbReference type="RefSeq" id="WP_073480217.1">
    <property type="nucleotide sequence ID" value="NZ_FQVN01000001.1"/>
</dbReference>
<dbReference type="OrthoDB" id="9797882at2"/>
<dbReference type="GO" id="GO:0008477">
    <property type="term" value="F:purine nucleosidase activity"/>
    <property type="evidence" value="ECO:0007669"/>
    <property type="project" value="TreeGrafter"/>
</dbReference>
<dbReference type="SUPFAM" id="SSF53590">
    <property type="entry name" value="Nucleoside hydrolase"/>
    <property type="match status" value="1"/>
</dbReference>
<dbReference type="PANTHER" id="PTHR12304:SF4">
    <property type="entry name" value="URIDINE NUCLEOSIDASE"/>
    <property type="match status" value="1"/>
</dbReference>
<keyword evidence="1" id="KW-0378">Hydrolase</keyword>
<evidence type="ECO:0000256" key="2">
    <source>
        <dbReference type="ARBA" id="ARBA00023295"/>
    </source>
</evidence>
<evidence type="ECO:0000256" key="1">
    <source>
        <dbReference type="ARBA" id="ARBA00022801"/>
    </source>
</evidence>
<dbReference type="CDD" id="cd02650">
    <property type="entry name" value="nuc_hydro_CaPnhB"/>
    <property type="match status" value="1"/>
</dbReference>